<dbReference type="PROSITE" id="PS51831">
    <property type="entry name" value="HD"/>
    <property type="match status" value="1"/>
</dbReference>
<name>A0A845QXW5_9CLOT</name>
<dbReference type="SMART" id="SM00471">
    <property type="entry name" value="HDc"/>
    <property type="match status" value="1"/>
</dbReference>
<comment type="caution">
    <text evidence="5">The sequence shown here is derived from an EMBL/GenBank/DDBJ whole genome shotgun (WGS) entry which is preliminary data.</text>
</comment>
<dbReference type="PANTHER" id="PTHR35795:SF1">
    <property type="entry name" value="BIS(5'-NUCLEOSYL)-TETRAPHOSPHATASE, SYMMETRICAL"/>
    <property type="match status" value="1"/>
</dbReference>
<evidence type="ECO:0000256" key="3">
    <source>
        <dbReference type="SAM" id="MobiDB-lite"/>
    </source>
</evidence>
<dbReference type="Pfam" id="PF13286">
    <property type="entry name" value="HD_assoc"/>
    <property type="match status" value="1"/>
</dbReference>
<sequence length="334" mass="39021">MKLREKSQMLEQEILSPKATLSMDSKGREREEKECDIRTVFQRDRDRITHSKAFRRLKHKTQVFLSPEGDHYRTRLTHTLEVSQIIRTISRALSLNEDLSEAIALGHDLGHTPFGHTGERVLNRLNPKGFNHNEQSLRVVSFLETRKRDEKGLNLTYEVKDGILNHTGELKANTLEGQLLKYCDRIAYINHDIDDAMRAGILGKEDLPKDCIDILGETHGERINTMIVDVIQNSMNNDFIKMSKQIELYTNKLREFMFEMVYLNKKAKKEEGKAEYIIEQLYKYYIKDPKKIPLEFRENIGDKEDIVSDYIAGMTDRYAIKTFNNIFVPSPWHK</sequence>
<dbReference type="InterPro" id="IPR006674">
    <property type="entry name" value="HD_domain"/>
</dbReference>
<evidence type="ECO:0000256" key="2">
    <source>
        <dbReference type="HAMAP-Rule" id="MF_01212"/>
    </source>
</evidence>
<dbReference type="PANTHER" id="PTHR35795">
    <property type="entry name" value="SLR1885 PROTEIN"/>
    <property type="match status" value="1"/>
</dbReference>
<comment type="similarity">
    <text evidence="2">Belongs to the dGTPase family. Type 2 subfamily.</text>
</comment>
<dbReference type="Pfam" id="PF01966">
    <property type="entry name" value="HD"/>
    <property type="match status" value="1"/>
</dbReference>
<organism evidence="5 6">
    <name type="scientific">Senegalia massiliensis</name>
    <dbReference type="NCBI Taxonomy" id="1720316"/>
    <lineage>
        <taxon>Bacteria</taxon>
        <taxon>Bacillati</taxon>
        <taxon>Bacillota</taxon>
        <taxon>Clostridia</taxon>
        <taxon>Eubacteriales</taxon>
        <taxon>Clostridiaceae</taxon>
        <taxon>Senegalia</taxon>
    </lineage>
</organism>
<gene>
    <name evidence="5" type="ORF">D3Z33_09060</name>
</gene>
<dbReference type="NCBIfam" id="NF002327">
    <property type="entry name" value="PRK01286.1-2"/>
    <property type="match status" value="1"/>
</dbReference>
<evidence type="ECO:0000256" key="1">
    <source>
        <dbReference type="ARBA" id="ARBA00022801"/>
    </source>
</evidence>
<dbReference type="InterPro" id="IPR026875">
    <property type="entry name" value="PHydrolase_assoc_dom"/>
</dbReference>
<dbReference type="NCBIfam" id="TIGR01353">
    <property type="entry name" value="dGTP_triPase"/>
    <property type="match status" value="1"/>
</dbReference>
<evidence type="ECO:0000259" key="4">
    <source>
        <dbReference type="PROSITE" id="PS51831"/>
    </source>
</evidence>
<dbReference type="OrthoDB" id="9803619at2"/>
<evidence type="ECO:0000313" key="5">
    <source>
        <dbReference type="EMBL" id="NBI07000.1"/>
    </source>
</evidence>
<feature type="domain" description="HD" evidence="4">
    <location>
        <begin position="75"/>
        <end position="189"/>
    </location>
</feature>
<dbReference type="CDD" id="cd00077">
    <property type="entry name" value="HDc"/>
    <property type="match status" value="1"/>
</dbReference>
<accession>A0A845QXW5</accession>
<dbReference type="RefSeq" id="WP_160197466.1">
    <property type="nucleotide sequence ID" value="NZ_QXXA01000009.1"/>
</dbReference>
<dbReference type="Proteomes" id="UP000467132">
    <property type="component" value="Unassembled WGS sequence"/>
</dbReference>
<dbReference type="AlphaFoldDB" id="A0A845QXW5"/>
<dbReference type="InterPro" id="IPR006261">
    <property type="entry name" value="dGTPase"/>
</dbReference>
<keyword evidence="1 2" id="KW-0378">Hydrolase</keyword>
<dbReference type="SUPFAM" id="SSF109604">
    <property type="entry name" value="HD-domain/PDEase-like"/>
    <property type="match status" value="1"/>
</dbReference>
<keyword evidence="6" id="KW-1185">Reference proteome</keyword>
<dbReference type="InterPro" id="IPR003607">
    <property type="entry name" value="HD/PDEase_dom"/>
</dbReference>
<protein>
    <recommendedName>
        <fullName evidence="2">Deoxyguanosinetriphosphate triphosphohydrolase-like protein</fullName>
    </recommendedName>
</protein>
<dbReference type="HAMAP" id="MF_01212">
    <property type="entry name" value="dGTPase_type2"/>
    <property type="match status" value="1"/>
</dbReference>
<evidence type="ECO:0000313" key="6">
    <source>
        <dbReference type="Proteomes" id="UP000467132"/>
    </source>
</evidence>
<dbReference type="InterPro" id="IPR051094">
    <property type="entry name" value="Diverse_Catalytic_Enzymes"/>
</dbReference>
<feature type="region of interest" description="Disordered" evidence="3">
    <location>
        <begin position="1"/>
        <end position="30"/>
    </location>
</feature>
<reference evidence="5 6" key="1">
    <citation type="submission" date="2018-08" db="EMBL/GenBank/DDBJ databases">
        <title>Murine metabolic-syndrome-specific gut microbial biobank.</title>
        <authorList>
            <person name="Liu C."/>
        </authorList>
    </citation>
    <scope>NUCLEOTIDE SEQUENCE [LARGE SCALE GENOMIC DNA]</scope>
    <source>
        <strain evidence="5 6">583</strain>
    </source>
</reference>
<dbReference type="InterPro" id="IPR023023">
    <property type="entry name" value="dNTPase_2"/>
</dbReference>
<dbReference type="EMBL" id="QXXA01000009">
    <property type="protein sequence ID" value="NBI07000.1"/>
    <property type="molecule type" value="Genomic_DNA"/>
</dbReference>
<proteinExistence type="inferred from homology"/>
<dbReference type="Gene3D" id="1.10.3210.10">
    <property type="entry name" value="Hypothetical protein af1432"/>
    <property type="match status" value="1"/>
</dbReference>
<dbReference type="GO" id="GO:0016793">
    <property type="term" value="F:triphosphoric monoester hydrolase activity"/>
    <property type="evidence" value="ECO:0007669"/>
    <property type="project" value="InterPro"/>
</dbReference>